<keyword evidence="2" id="KW-1185">Reference proteome</keyword>
<evidence type="ECO:0000313" key="2">
    <source>
        <dbReference type="Proteomes" id="UP001162992"/>
    </source>
</evidence>
<reference evidence="2" key="1">
    <citation type="journal article" date="2024" name="Proc. Natl. Acad. Sci. U.S.A.">
        <title>Extraordinary preservation of gene collinearity over three hundred million years revealed in homosporous lycophytes.</title>
        <authorList>
            <person name="Li C."/>
            <person name="Wickell D."/>
            <person name="Kuo L.Y."/>
            <person name="Chen X."/>
            <person name="Nie B."/>
            <person name="Liao X."/>
            <person name="Peng D."/>
            <person name="Ji J."/>
            <person name="Jenkins J."/>
            <person name="Williams M."/>
            <person name="Shu S."/>
            <person name="Plott C."/>
            <person name="Barry K."/>
            <person name="Rajasekar S."/>
            <person name="Grimwood J."/>
            <person name="Han X."/>
            <person name="Sun S."/>
            <person name="Hou Z."/>
            <person name="He W."/>
            <person name="Dai G."/>
            <person name="Sun C."/>
            <person name="Schmutz J."/>
            <person name="Leebens-Mack J.H."/>
            <person name="Li F.W."/>
            <person name="Wang L."/>
        </authorList>
    </citation>
    <scope>NUCLEOTIDE SEQUENCE [LARGE SCALE GENOMIC DNA]</scope>
    <source>
        <strain evidence="2">cv. PW_Plant_1</strain>
    </source>
</reference>
<name>A0ACC2CF25_DIPCM</name>
<protein>
    <submittedName>
        <fullName evidence="1">Uncharacterized protein</fullName>
    </submittedName>
</protein>
<comment type="caution">
    <text evidence="1">The sequence shown here is derived from an EMBL/GenBank/DDBJ whole genome shotgun (WGS) entry which is preliminary data.</text>
</comment>
<dbReference type="EMBL" id="CM055101">
    <property type="protein sequence ID" value="KAJ7540641.1"/>
    <property type="molecule type" value="Genomic_DNA"/>
</dbReference>
<organism evidence="1 2">
    <name type="scientific">Diphasiastrum complanatum</name>
    <name type="common">Issler's clubmoss</name>
    <name type="synonym">Lycopodium complanatum</name>
    <dbReference type="NCBI Taxonomy" id="34168"/>
    <lineage>
        <taxon>Eukaryota</taxon>
        <taxon>Viridiplantae</taxon>
        <taxon>Streptophyta</taxon>
        <taxon>Embryophyta</taxon>
        <taxon>Tracheophyta</taxon>
        <taxon>Lycopodiopsida</taxon>
        <taxon>Lycopodiales</taxon>
        <taxon>Lycopodiaceae</taxon>
        <taxon>Lycopodioideae</taxon>
        <taxon>Diphasiastrum</taxon>
    </lineage>
</organism>
<sequence length="494" mass="56685">MMKLDVNGSNSWWMETHSSPRQSRWLQDNQTDVDETVRTMVKLIEGTADSFAQRAEDYYQKRPQLVKEVENLYRAYRCLADHYDQLVGNVRHNLPKALQTQYGLTCDSPRSSPLGKQLPLTRRSGGLAAMPRDFDSPQSEYNRPSNGASNLDDRTYGDMLQQQNRNMKPRSWWGEHEHEVSSSDVEHESRNQGDGNLQHSPDVKVHDKGLAEECKRIVEDFQEEKIVLLQQEQSKVPEDNGRLGNEMTVGSGLCQNLEDKFSSSEKEEKDLDCEFTFEVGKVGKIDTEVSCLQDDNMKKEREIQNGTEQLQTLQGKIDQLEVEKRDLEDEVAALAQQEKFAMTTVRFLTAEMSNCVQRNKKLQKDLTDSINQKKLDNHAIKEKDLEISRLNNQIEQLIAKVAASHEKLLSLEECTYKQKSRLAELSEEKREAIRQLCFTIDVMKDRGMMLEEAVGLFKKKVQSSPSCVPSVTKWKSLLAHRWARLSLQPFALAL</sequence>
<accession>A0ACC2CF25</accession>
<dbReference type="Proteomes" id="UP001162992">
    <property type="component" value="Chromosome 10"/>
</dbReference>
<proteinExistence type="predicted"/>
<gene>
    <name evidence="1" type="ORF">O6H91_10G024100</name>
</gene>
<evidence type="ECO:0000313" key="1">
    <source>
        <dbReference type="EMBL" id="KAJ7540641.1"/>
    </source>
</evidence>